<dbReference type="AlphaFoldDB" id="A0A850T736"/>
<dbReference type="Proteomes" id="UP000553343">
    <property type="component" value="Unassembled WGS sequence"/>
</dbReference>
<evidence type="ECO:0008006" key="3">
    <source>
        <dbReference type="Google" id="ProtNLM"/>
    </source>
</evidence>
<name>A0A850T736_9BACT</name>
<dbReference type="RefSeq" id="WP_178368356.1">
    <property type="nucleotide sequence ID" value="NZ_JACADJ010000140.1"/>
</dbReference>
<reference evidence="1 2" key="1">
    <citation type="submission" date="2020-06" db="EMBL/GenBank/DDBJ databases">
        <title>High-quality draft genome of sulfate reducer Desulfobacter latus type strain AcrS2 isolated from marine sediment.</title>
        <authorList>
            <person name="Hoppe M."/>
            <person name="Larsen C.K."/>
            <person name="Marshall I.P.G."/>
            <person name="Schramm A."/>
            <person name="Marietou A.G."/>
        </authorList>
    </citation>
    <scope>NUCLEOTIDE SEQUENCE [LARGE SCALE GENOMIC DNA]</scope>
    <source>
        <strain evidence="1 2">AcRS2</strain>
    </source>
</reference>
<evidence type="ECO:0000313" key="1">
    <source>
        <dbReference type="EMBL" id="NWH06911.1"/>
    </source>
</evidence>
<accession>A0A850T736</accession>
<protein>
    <recommendedName>
        <fullName evidence="3">DUF2971 domain-containing protein</fullName>
    </recommendedName>
</protein>
<dbReference type="EMBL" id="JACADJ010000140">
    <property type="protein sequence ID" value="NWH06911.1"/>
    <property type="molecule type" value="Genomic_DNA"/>
</dbReference>
<proteinExistence type="predicted"/>
<sequence length="274" mass="32366">MKFEGLEPKIIEPLVMNEQYQHPAFPKPAQNGIKIWRYMDISKFEWLIENQRLFMSVAYKLGDPLEGTEPTGNDLWWNNQSRNATTDRQKQIIKANQEKLSKFGSVFREHYYVSCWHINENENNRMWCEYTQSKDSVAIQTNYKTLRALLPKYVEIGVVRYIDYNNESLPSLNMFEYITHKHVDFCFERELRAVAFRSPVKEFDSDCFDQNLFEKEDSSQFRVFAPKIDIKALVCGITFHPEASNSFKREIIDISERNSLVVPNNSLFDINNDQ</sequence>
<evidence type="ECO:0000313" key="2">
    <source>
        <dbReference type="Proteomes" id="UP000553343"/>
    </source>
</evidence>
<comment type="caution">
    <text evidence="1">The sequence shown here is derived from an EMBL/GenBank/DDBJ whole genome shotgun (WGS) entry which is preliminary data.</text>
</comment>
<organism evidence="1 2">
    <name type="scientific">Desulfobacter latus</name>
    <dbReference type="NCBI Taxonomy" id="2292"/>
    <lineage>
        <taxon>Bacteria</taxon>
        <taxon>Pseudomonadati</taxon>
        <taxon>Thermodesulfobacteriota</taxon>
        <taxon>Desulfobacteria</taxon>
        <taxon>Desulfobacterales</taxon>
        <taxon>Desulfobacteraceae</taxon>
        <taxon>Desulfobacter</taxon>
    </lineage>
</organism>
<gene>
    <name evidence="1" type="ORF">HXW94_18345</name>
</gene>
<keyword evidence="2" id="KW-1185">Reference proteome</keyword>